<keyword evidence="5" id="KW-1185">Reference proteome</keyword>
<proteinExistence type="inferred from homology"/>
<accession>A0A8A3PNV3</accession>
<dbReference type="PANTHER" id="PTHR43976">
    <property type="entry name" value="SHORT CHAIN DEHYDROGENASE"/>
    <property type="match status" value="1"/>
</dbReference>
<comment type="similarity">
    <text evidence="1 3">Belongs to the short-chain dehydrogenases/reductases (SDR) family.</text>
</comment>
<dbReference type="SUPFAM" id="SSF51735">
    <property type="entry name" value="NAD(P)-binding Rossmann-fold domains"/>
    <property type="match status" value="1"/>
</dbReference>
<dbReference type="AlphaFoldDB" id="A0A8A3PNV3"/>
<protein>
    <submittedName>
        <fullName evidence="4">Uncharacterized protein</fullName>
    </submittedName>
</protein>
<dbReference type="PRINTS" id="PR00081">
    <property type="entry name" value="GDHRDH"/>
</dbReference>
<evidence type="ECO:0000313" key="4">
    <source>
        <dbReference type="EMBL" id="QSZ36605.1"/>
    </source>
</evidence>
<evidence type="ECO:0000256" key="2">
    <source>
        <dbReference type="ARBA" id="ARBA00023002"/>
    </source>
</evidence>
<reference evidence="4" key="1">
    <citation type="submission" date="2020-10" db="EMBL/GenBank/DDBJ databases">
        <title>Genome Sequence of Monilinia vaccinii-corymbosi Sheds Light on Mummy Berry Disease Infection of Blueberry and Mating Type.</title>
        <authorList>
            <person name="Yow A.G."/>
            <person name="Zhang Y."/>
            <person name="Bansal K."/>
            <person name="Eacker S.M."/>
            <person name="Sullivan S."/>
            <person name="Liachko I."/>
            <person name="Cubeta M.A."/>
            <person name="Rollins J.A."/>
            <person name="Ashrafi H."/>
        </authorList>
    </citation>
    <scope>NUCLEOTIDE SEQUENCE</scope>
    <source>
        <strain evidence="4">RL-1</strain>
    </source>
</reference>
<gene>
    <name evidence="4" type="ORF">DSL72_006485</name>
</gene>
<dbReference type="OrthoDB" id="1274115at2759"/>
<dbReference type="EMBL" id="CP063411">
    <property type="protein sequence ID" value="QSZ36605.1"/>
    <property type="molecule type" value="Genomic_DNA"/>
</dbReference>
<dbReference type="PRINTS" id="PR00080">
    <property type="entry name" value="SDRFAMILY"/>
</dbReference>
<dbReference type="InterPro" id="IPR002347">
    <property type="entry name" value="SDR_fam"/>
</dbReference>
<evidence type="ECO:0000256" key="1">
    <source>
        <dbReference type="ARBA" id="ARBA00006484"/>
    </source>
</evidence>
<dbReference type="PANTHER" id="PTHR43976:SF16">
    <property type="entry name" value="SHORT-CHAIN DEHYDROGENASE_REDUCTASE FAMILY PROTEIN"/>
    <property type="match status" value="1"/>
</dbReference>
<dbReference type="InterPro" id="IPR051911">
    <property type="entry name" value="SDR_oxidoreductase"/>
</dbReference>
<evidence type="ECO:0000256" key="3">
    <source>
        <dbReference type="RuleBase" id="RU000363"/>
    </source>
</evidence>
<dbReference type="CDD" id="cd05374">
    <property type="entry name" value="17beta-HSD-like_SDR_c"/>
    <property type="match status" value="1"/>
</dbReference>
<evidence type="ECO:0000313" key="5">
    <source>
        <dbReference type="Proteomes" id="UP000672032"/>
    </source>
</evidence>
<keyword evidence="2" id="KW-0560">Oxidoreductase</keyword>
<sequence length="293" mass="32097">MTRLTWLITGCSSGFGEQLTHSILARGDLAIATTRGPAHRIQHLRDAGAATLSLDVTESQSALDAKVHEALQIYEGIDVLINNAGYVEAGLIETVSQERLETSLHVNLFGPLNLTRSLLPHFRARKAGTIMFIGSVCGWQGEMGVGAYVILTPRSFECAAKFGLEGIVEVLQKETARFGIRTIILEPGYFRTRMSSPANIKWEPTAIPDYEPVQNTLASMLQTLDRDHPGDPKKAAERIVDIVRREGLAAGKETPPRVPLGPDSLQRLKDKCLSTLKMLEEWEPLITSTGLDA</sequence>
<dbReference type="Gene3D" id="3.40.50.720">
    <property type="entry name" value="NAD(P)-binding Rossmann-like Domain"/>
    <property type="match status" value="1"/>
</dbReference>
<name>A0A8A3PNV3_9HELO</name>
<dbReference type="Pfam" id="PF00106">
    <property type="entry name" value="adh_short"/>
    <property type="match status" value="1"/>
</dbReference>
<dbReference type="GO" id="GO:0016491">
    <property type="term" value="F:oxidoreductase activity"/>
    <property type="evidence" value="ECO:0007669"/>
    <property type="project" value="UniProtKB-KW"/>
</dbReference>
<organism evidence="4 5">
    <name type="scientific">Monilinia vaccinii-corymbosi</name>
    <dbReference type="NCBI Taxonomy" id="61207"/>
    <lineage>
        <taxon>Eukaryota</taxon>
        <taxon>Fungi</taxon>
        <taxon>Dikarya</taxon>
        <taxon>Ascomycota</taxon>
        <taxon>Pezizomycotina</taxon>
        <taxon>Leotiomycetes</taxon>
        <taxon>Helotiales</taxon>
        <taxon>Sclerotiniaceae</taxon>
        <taxon>Monilinia</taxon>
    </lineage>
</organism>
<dbReference type="Proteomes" id="UP000672032">
    <property type="component" value="Chromosome 7"/>
</dbReference>
<dbReference type="InterPro" id="IPR036291">
    <property type="entry name" value="NAD(P)-bd_dom_sf"/>
</dbReference>